<accession>A0A6S5RPF8</accession>
<dbReference type="InterPro" id="IPR021333">
    <property type="entry name" value="DUF2946"/>
</dbReference>
<organism evidence="3 4">
    <name type="scientific">Metapseudomonas otitidis</name>
    <dbReference type="NCBI Taxonomy" id="319939"/>
    <lineage>
        <taxon>Bacteria</taxon>
        <taxon>Pseudomonadati</taxon>
        <taxon>Pseudomonadota</taxon>
        <taxon>Gammaproteobacteria</taxon>
        <taxon>Pseudomonadales</taxon>
        <taxon>Pseudomonadaceae</taxon>
        <taxon>Metapseudomonas</taxon>
    </lineage>
</organism>
<evidence type="ECO:0000256" key="1">
    <source>
        <dbReference type="SAM" id="MobiDB-lite"/>
    </source>
</evidence>
<feature type="transmembrane region" description="Helical" evidence="2">
    <location>
        <begin position="37"/>
        <end position="58"/>
    </location>
</feature>
<dbReference type="EMBL" id="AP022213">
    <property type="protein sequence ID" value="BBT16823.1"/>
    <property type="molecule type" value="Genomic_DNA"/>
</dbReference>
<keyword evidence="2" id="KW-1133">Transmembrane helix</keyword>
<evidence type="ECO:0000256" key="2">
    <source>
        <dbReference type="SAM" id="Phobius"/>
    </source>
</evidence>
<dbReference type="Proteomes" id="UP000515591">
    <property type="component" value="Chromosome"/>
</dbReference>
<feature type="region of interest" description="Disordered" evidence="1">
    <location>
        <begin position="1"/>
        <end position="20"/>
    </location>
</feature>
<keyword evidence="2" id="KW-0472">Membrane</keyword>
<proteinExistence type="predicted"/>
<dbReference type="AlphaFoldDB" id="A0A6S5RPF8"/>
<evidence type="ECO:0000313" key="3">
    <source>
        <dbReference type="EMBL" id="BBT16823.1"/>
    </source>
</evidence>
<sequence length="155" mass="16203">MQGSLFHNGDTLLALPPSPTQPARSPLMNMARRHRSLIAWMLYFSILFGALVCAVGHGQMAGLALSGLDGQFCSLDDASGGSKSLGDMGVASANLASGSGCALSSSFGALLLAAFFGLLALLAPSRHWPVPEPVHRHPPRRAWVLANPRASPLFA</sequence>
<gene>
    <name evidence="3" type="ORF">WP8S17C03_28720</name>
</gene>
<evidence type="ECO:0008006" key="5">
    <source>
        <dbReference type="Google" id="ProtNLM"/>
    </source>
</evidence>
<protein>
    <recommendedName>
        <fullName evidence="5">DUF2946 domain-containing protein</fullName>
    </recommendedName>
</protein>
<name>A0A6S5RPF8_9GAMM</name>
<feature type="transmembrane region" description="Helical" evidence="2">
    <location>
        <begin position="102"/>
        <end position="123"/>
    </location>
</feature>
<keyword evidence="2" id="KW-0812">Transmembrane</keyword>
<dbReference type="Pfam" id="PF11162">
    <property type="entry name" value="DUF2946"/>
    <property type="match status" value="1"/>
</dbReference>
<reference evidence="3 4" key="1">
    <citation type="submission" date="2019-12" db="EMBL/GenBank/DDBJ databases">
        <title>complete genome sequences of Pseudomonas otitidis str. WP8-S17-CRE-03 isolated from wastewater treatment plant effluent.</title>
        <authorList>
            <person name="Sekizuka T."/>
            <person name="Itokawa K."/>
            <person name="Yatsu K."/>
            <person name="Inamine Y."/>
            <person name="Kuroda M."/>
        </authorList>
    </citation>
    <scope>NUCLEOTIDE SEQUENCE [LARGE SCALE GENOMIC DNA]</scope>
    <source>
        <strain evidence="3 4">WP8-S17-CRE-03</strain>
    </source>
</reference>
<evidence type="ECO:0000313" key="4">
    <source>
        <dbReference type="Proteomes" id="UP000515591"/>
    </source>
</evidence>